<name>A0ABV0K1T4_9CYAN</name>
<dbReference type="Proteomes" id="UP001482513">
    <property type="component" value="Unassembled WGS sequence"/>
</dbReference>
<gene>
    <name evidence="2" type="primary">drmC</name>
    <name evidence="2" type="ORF">NC992_03510</name>
</gene>
<organism evidence="2 3">
    <name type="scientific">Leptolyngbya subtilissima DQ-A4</name>
    <dbReference type="NCBI Taxonomy" id="2933933"/>
    <lineage>
        <taxon>Bacteria</taxon>
        <taxon>Bacillati</taxon>
        <taxon>Cyanobacteriota</taxon>
        <taxon>Cyanophyceae</taxon>
        <taxon>Leptolyngbyales</taxon>
        <taxon>Leptolyngbyaceae</taxon>
        <taxon>Leptolyngbya group</taxon>
        <taxon>Leptolyngbya</taxon>
    </lineage>
</organism>
<evidence type="ECO:0000313" key="3">
    <source>
        <dbReference type="Proteomes" id="UP001482513"/>
    </source>
</evidence>
<sequence>MKQLSPQLLTQIRKVAQELPPAMLSTLIEDLTGIDMGTNGNGLSKQLCQKLPNTHWRQGVVDLLVLWQADYQSSDSFALAAALSAAAHCKTESRRELSLELVWTGPNPQESPLRRTDQALLQLIRSAKEHLLIVSFAVYKVPEIADALIKALNRGVSLQIVAETPGDSEGKISYGLTTTFGSDILSRAQILVWPMEQRPKDSKGKHGSLHAKCAVADKEWVFISSANLTHYALMLNLEMGALIYNRVLADEILCQFQTLIESGLLRLAQCR</sequence>
<dbReference type="InterPro" id="IPR001736">
    <property type="entry name" value="PLipase_D/transphosphatidylase"/>
</dbReference>
<proteinExistence type="predicted"/>
<comment type="caution">
    <text evidence="2">The sequence shown here is derived from an EMBL/GenBank/DDBJ whole genome shotgun (WGS) entry which is preliminary data.</text>
</comment>
<dbReference type="CDD" id="cd09132">
    <property type="entry name" value="PLDc_unchar4"/>
    <property type="match status" value="1"/>
</dbReference>
<dbReference type="PANTHER" id="PTHR21248:SF22">
    <property type="entry name" value="PHOSPHOLIPASE D"/>
    <property type="match status" value="1"/>
</dbReference>
<dbReference type="SUPFAM" id="SSF56024">
    <property type="entry name" value="Phospholipase D/nuclease"/>
    <property type="match status" value="1"/>
</dbReference>
<dbReference type="Gene3D" id="3.30.870.10">
    <property type="entry name" value="Endonuclease Chain A"/>
    <property type="match status" value="1"/>
</dbReference>
<dbReference type="RefSeq" id="WP_190699471.1">
    <property type="nucleotide sequence ID" value="NZ_JAMPKX010000001.1"/>
</dbReference>
<dbReference type="PANTHER" id="PTHR21248">
    <property type="entry name" value="CARDIOLIPIN SYNTHASE"/>
    <property type="match status" value="1"/>
</dbReference>
<dbReference type="PROSITE" id="PS50035">
    <property type="entry name" value="PLD"/>
    <property type="match status" value="1"/>
</dbReference>
<evidence type="ECO:0000313" key="2">
    <source>
        <dbReference type="EMBL" id="MEP0945932.1"/>
    </source>
</evidence>
<dbReference type="InterPro" id="IPR047955">
    <property type="entry name" value="DrmC-like"/>
</dbReference>
<keyword evidence="3" id="KW-1185">Reference proteome</keyword>
<dbReference type="NCBIfam" id="NF038319">
    <property type="entry name" value="DISARM_DrmC_I"/>
    <property type="match status" value="1"/>
</dbReference>
<accession>A0ABV0K1T4</accession>
<dbReference type="Pfam" id="PF13091">
    <property type="entry name" value="PLDc_2"/>
    <property type="match status" value="1"/>
</dbReference>
<protein>
    <submittedName>
        <fullName evidence="2">DISARM system phospholipase D-like protein DrmC</fullName>
    </submittedName>
</protein>
<evidence type="ECO:0000259" key="1">
    <source>
        <dbReference type="PROSITE" id="PS50035"/>
    </source>
</evidence>
<dbReference type="EMBL" id="JAMPKX010000001">
    <property type="protein sequence ID" value="MEP0945932.1"/>
    <property type="molecule type" value="Genomic_DNA"/>
</dbReference>
<dbReference type="InterPro" id="IPR025202">
    <property type="entry name" value="PLD-like_dom"/>
</dbReference>
<reference evidence="2 3" key="1">
    <citation type="submission" date="2022-04" db="EMBL/GenBank/DDBJ databases">
        <title>Positive selection, recombination, and allopatry shape intraspecific diversity of widespread and dominant cyanobacteria.</title>
        <authorList>
            <person name="Wei J."/>
            <person name="Shu W."/>
            <person name="Hu C."/>
        </authorList>
    </citation>
    <scope>NUCLEOTIDE SEQUENCE [LARGE SCALE GENOMIC DNA]</scope>
    <source>
        <strain evidence="2 3">DQ-A4</strain>
    </source>
</reference>
<feature type="domain" description="PLD phosphodiesterase" evidence="1">
    <location>
        <begin position="205"/>
        <end position="232"/>
    </location>
</feature>